<keyword evidence="4" id="KW-1185">Reference proteome</keyword>
<dbReference type="Pfam" id="PF07679">
    <property type="entry name" value="I-set"/>
    <property type="match status" value="1"/>
</dbReference>
<evidence type="ECO:0000313" key="4">
    <source>
        <dbReference type="Proteomes" id="UP000515163"/>
    </source>
</evidence>
<dbReference type="InterPro" id="IPR013783">
    <property type="entry name" value="Ig-like_fold"/>
</dbReference>
<evidence type="ECO:0000259" key="3">
    <source>
        <dbReference type="PROSITE" id="PS50835"/>
    </source>
</evidence>
<protein>
    <submittedName>
        <fullName evidence="5">Uncharacterized protein LOC116309096</fullName>
    </submittedName>
</protein>
<dbReference type="InterPro" id="IPR013098">
    <property type="entry name" value="Ig_I-set"/>
</dbReference>
<name>A0A6P8J5V6_ACTTE</name>
<feature type="chain" id="PRO_5027903440" evidence="2">
    <location>
        <begin position="19"/>
        <end position="301"/>
    </location>
</feature>
<dbReference type="Gene3D" id="2.60.40.10">
    <property type="entry name" value="Immunoglobulins"/>
    <property type="match status" value="1"/>
</dbReference>
<keyword evidence="1" id="KW-0472">Membrane</keyword>
<evidence type="ECO:0000256" key="1">
    <source>
        <dbReference type="SAM" id="Phobius"/>
    </source>
</evidence>
<organism evidence="4 5">
    <name type="scientific">Actinia tenebrosa</name>
    <name type="common">Australian red waratah sea anemone</name>
    <dbReference type="NCBI Taxonomy" id="6105"/>
    <lineage>
        <taxon>Eukaryota</taxon>
        <taxon>Metazoa</taxon>
        <taxon>Cnidaria</taxon>
        <taxon>Anthozoa</taxon>
        <taxon>Hexacorallia</taxon>
        <taxon>Actiniaria</taxon>
        <taxon>Actiniidae</taxon>
        <taxon>Actinia</taxon>
    </lineage>
</organism>
<dbReference type="Proteomes" id="UP000515163">
    <property type="component" value="Unplaced"/>
</dbReference>
<dbReference type="OrthoDB" id="5985202at2759"/>
<dbReference type="PROSITE" id="PS50835">
    <property type="entry name" value="IG_LIKE"/>
    <property type="match status" value="1"/>
</dbReference>
<dbReference type="RefSeq" id="XP_031575506.1">
    <property type="nucleotide sequence ID" value="XM_031719646.1"/>
</dbReference>
<keyword evidence="1" id="KW-1133">Transmembrane helix</keyword>
<dbReference type="AlphaFoldDB" id="A0A6P8J5V6"/>
<accession>A0A6P8J5V6</accession>
<dbReference type="KEGG" id="aten:116309096"/>
<feature type="domain" description="Ig-like" evidence="3">
    <location>
        <begin position="148"/>
        <end position="235"/>
    </location>
</feature>
<dbReference type="InterPro" id="IPR007110">
    <property type="entry name" value="Ig-like_dom"/>
</dbReference>
<reference evidence="5" key="1">
    <citation type="submission" date="2025-08" db="UniProtKB">
        <authorList>
            <consortium name="RefSeq"/>
        </authorList>
    </citation>
    <scope>IDENTIFICATION</scope>
    <source>
        <tissue evidence="5">Tentacle</tissue>
    </source>
</reference>
<sequence>MISFLFLLLSSGCDWCSASSTTDSFIVKPDEEVYSKKGSDVTLEWYFHVGAWSSSLGVFEFLFGVWDDPGYVKNKILVVQKRNAVSKRRGFESKVKWSGNIYDCVNCTARVKMYNLTDVDFKRYGVEVEVSLDRSHLTNWLRLVKFEPAKIINSSWSREQRIVVAEGNATTIECKATGRPTPSVIIKKRNRTLCHNSTGHCVYEIREAKPEDEGEHLCLVQQRNYRPIRRSFNLTVVKGRNTINTTQDEFHKTNIVVIALLGAVGVVLVLVVIVFLFKRVKFCKSNSEQQQQLRKSCGKNL</sequence>
<proteinExistence type="predicted"/>
<gene>
    <name evidence="5" type="primary">LOC116309096</name>
</gene>
<feature type="transmembrane region" description="Helical" evidence="1">
    <location>
        <begin position="255"/>
        <end position="277"/>
    </location>
</feature>
<dbReference type="SMART" id="SM00409">
    <property type="entry name" value="IG"/>
    <property type="match status" value="1"/>
</dbReference>
<dbReference type="InParanoid" id="A0A6P8J5V6"/>
<dbReference type="InterPro" id="IPR036179">
    <property type="entry name" value="Ig-like_dom_sf"/>
</dbReference>
<feature type="signal peptide" evidence="2">
    <location>
        <begin position="1"/>
        <end position="18"/>
    </location>
</feature>
<dbReference type="InterPro" id="IPR003599">
    <property type="entry name" value="Ig_sub"/>
</dbReference>
<evidence type="ECO:0000256" key="2">
    <source>
        <dbReference type="SAM" id="SignalP"/>
    </source>
</evidence>
<dbReference type="SUPFAM" id="SSF48726">
    <property type="entry name" value="Immunoglobulin"/>
    <property type="match status" value="1"/>
</dbReference>
<keyword evidence="2" id="KW-0732">Signal</keyword>
<dbReference type="GeneID" id="116309096"/>
<evidence type="ECO:0000313" key="5">
    <source>
        <dbReference type="RefSeq" id="XP_031575506.1"/>
    </source>
</evidence>
<keyword evidence="1" id="KW-0812">Transmembrane</keyword>